<accession>A0A4R9JVQ5</accession>
<dbReference type="SUPFAM" id="SSF52266">
    <property type="entry name" value="SGNH hydrolase"/>
    <property type="match status" value="1"/>
</dbReference>
<reference evidence="1" key="1">
    <citation type="journal article" date="2019" name="PLoS Negl. Trop. Dis.">
        <title>Revisiting the worldwide diversity of Leptospira species in the environment.</title>
        <authorList>
            <person name="Vincent A.T."/>
            <person name="Schiettekatte O."/>
            <person name="Bourhy P."/>
            <person name="Veyrier F.J."/>
            <person name="Picardeau M."/>
        </authorList>
    </citation>
    <scope>NUCLEOTIDE SEQUENCE [LARGE SCALE GENOMIC DNA]</scope>
    <source>
        <strain evidence="1">201702454</strain>
    </source>
</reference>
<name>A0A4R9JVQ5_9LEPT</name>
<sequence>MRLRYLFFAFVFVSLFMHSTWSYLIPYCETTSQYWFLANNREWKTKTKILILGDSQIVSGLRPETIAEIEQVRVDEVLYLPKPSQQPEGIYSDTLLALQRLPNLRKVYVNLSPLNTSKNSITDAHKQAYVSFGPFQTIDFRDPLLRKVYYSSVTDLIWKMVIQTFPYFGLSSNLNRIFYDRSVQSDLNKRQLEWENIQRSMEKESGAWIWKSIDSDPTITKDEKFQNLDTKILAGKRDVSIELWTQSIQTWKQKNWEVVILRIPFSPQMEMDLKEKHANLVSEIFLDKIQKESNFDQVKIFDFKESFVNEYQYFADLTHLNRKGRDVFANLLKEKLLNHTHTSTKSM</sequence>
<dbReference type="Gene3D" id="3.40.50.1110">
    <property type="entry name" value="SGNH hydrolase"/>
    <property type="match status" value="1"/>
</dbReference>
<dbReference type="AlphaFoldDB" id="A0A4R9JVQ5"/>
<organism evidence="1 2">
    <name type="scientific">Leptospira kemamanensis</name>
    <dbReference type="NCBI Taxonomy" id="2484942"/>
    <lineage>
        <taxon>Bacteria</taxon>
        <taxon>Pseudomonadati</taxon>
        <taxon>Spirochaetota</taxon>
        <taxon>Spirochaetia</taxon>
        <taxon>Leptospirales</taxon>
        <taxon>Leptospiraceae</taxon>
        <taxon>Leptospira</taxon>
    </lineage>
</organism>
<dbReference type="InterPro" id="IPR036514">
    <property type="entry name" value="SGNH_hydro_sf"/>
</dbReference>
<dbReference type="Proteomes" id="UP000297609">
    <property type="component" value="Unassembled WGS sequence"/>
</dbReference>
<dbReference type="RefSeq" id="WP_135617505.1">
    <property type="nucleotide sequence ID" value="NZ_RQGG01000007.1"/>
</dbReference>
<gene>
    <name evidence="1" type="ORF">EHQ59_02220</name>
</gene>
<keyword evidence="2" id="KW-1185">Reference proteome</keyword>
<dbReference type="EMBL" id="RQGG01000007">
    <property type="protein sequence ID" value="TGL56083.1"/>
    <property type="molecule type" value="Genomic_DNA"/>
</dbReference>
<proteinExistence type="predicted"/>
<evidence type="ECO:0008006" key="3">
    <source>
        <dbReference type="Google" id="ProtNLM"/>
    </source>
</evidence>
<dbReference type="OrthoDB" id="323053at2"/>
<evidence type="ECO:0000313" key="2">
    <source>
        <dbReference type="Proteomes" id="UP000297609"/>
    </source>
</evidence>
<dbReference type="GO" id="GO:0016788">
    <property type="term" value="F:hydrolase activity, acting on ester bonds"/>
    <property type="evidence" value="ECO:0007669"/>
    <property type="project" value="UniProtKB-ARBA"/>
</dbReference>
<comment type="caution">
    <text evidence="1">The sequence shown here is derived from an EMBL/GenBank/DDBJ whole genome shotgun (WGS) entry which is preliminary data.</text>
</comment>
<protein>
    <recommendedName>
        <fullName evidence="3">SGNH/GDSL hydrolase family protein</fullName>
    </recommendedName>
</protein>
<evidence type="ECO:0000313" key="1">
    <source>
        <dbReference type="EMBL" id="TGL56083.1"/>
    </source>
</evidence>